<sequence length="149" mass="16071">MRLEYFEMVDRVLEREADRLVALARVPEESPVFEGHFPGFPLLPGVLMVEAMAQTAGWLVVARHGFTRMAVLAKVSEAKLRGMVRPGAELTVTAELIHDGSGYAVLRGAVNEGTPRVAEAELTLKTLAFPAPGLEPALRARATAIGLLP</sequence>
<dbReference type="EMBL" id="JACIDJ010000003">
    <property type="protein sequence ID" value="MBB3898745.1"/>
    <property type="molecule type" value="Genomic_DNA"/>
</dbReference>
<dbReference type="InterPro" id="IPR013114">
    <property type="entry name" value="FabA_FabZ"/>
</dbReference>
<protein>
    <submittedName>
        <fullName evidence="2">3-hydroxyacyl-[acyl-carrier-protein] dehydratase</fullName>
        <ecNumber evidence="2">4.2.1.59</ecNumber>
    </submittedName>
</protein>
<dbReference type="Pfam" id="PF07977">
    <property type="entry name" value="FabA"/>
    <property type="match status" value="1"/>
</dbReference>
<dbReference type="Proteomes" id="UP000553193">
    <property type="component" value="Unassembled WGS sequence"/>
</dbReference>
<keyword evidence="1 2" id="KW-0456">Lyase</keyword>
<reference evidence="2 3" key="1">
    <citation type="submission" date="2020-08" db="EMBL/GenBank/DDBJ databases">
        <title>Genomic Encyclopedia of Type Strains, Phase IV (KMG-IV): sequencing the most valuable type-strain genomes for metagenomic binning, comparative biology and taxonomic classification.</title>
        <authorList>
            <person name="Goeker M."/>
        </authorList>
    </citation>
    <scope>NUCLEOTIDE SEQUENCE [LARGE SCALE GENOMIC DNA]</scope>
    <source>
        <strain evidence="2 3">DSM 19979</strain>
    </source>
</reference>
<name>A0A840AF71_9PROT</name>
<dbReference type="InterPro" id="IPR029069">
    <property type="entry name" value="HotDog_dom_sf"/>
</dbReference>
<evidence type="ECO:0000313" key="2">
    <source>
        <dbReference type="EMBL" id="MBB3898745.1"/>
    </source>
</evidence>
<organism evidence="2 3">
    <name type="scientific">Roseococcus suduntuyensis</name>
    <dbReference type="NCBI Taxonomy" id="455361"/>
    <lineage>
        <taxon>Bacteria</taxon>
        <taxon>Pseudomonadati</taxon>
        <taxon>Pseudomonadota</taxon>
        <taxon>Alphaproteobacteria</taxon>
        <taxon>Acetobacterales</taxon>
        <taxon>Roseomonadaceae</taxon>
        <taxon>Roseococcus</taxon>
    </lineage>
</organism>
<dbReference type="EC" id="4.2.1.59" evidence="2"/>
<dbReference type="GO" id="GO:0019171">
    <property type="term" value="F:(3R)-hydroxyacyl-[acyl-carrier-protein] dehydratase activity"/>
    <property type="evidence" value="ECO:0007669"/>
    <property type="project" value="UniProtKB-EC"/>
</dbReference>
<dbReference type="AlphaFoldDB" id="A0A840AF71"/>
<gene>
    <name evidence="2" type="ORF">GGQ83_002188</name>
</gene>
<keyword evidence="3" id="KW-1185">Reference proteome</keyword>
<dbReference type="Gene3D" id="3.10.129.10">
    <property type="entry name" value="Hotdog Thioesterase"/>
    <property type="match status" value="1"/>
</dbReference>
<dbReference type="RefSeq" id="WP_184383850.1">
    <property type="nucleotide sequence ID" value="NZ_JACIDJ010000003.1"/>
</dbReference>
<dbReference type="PANTHER" id="PTHR30272:SF1">
    <property type="entry name" value="3-HYDROXYACYL-[ACYL-CARRIER-PROTEIN] DEHYDRATASE"/>
    <property type="match status" value="1"/>
</dbReference>
<dbReference type="SUPFAM" id="SSF54637">
    <property type="entry name" value="Thioesterase/thiol ester dehydrase-isomerase"/>
    <property type="match status" value="1"/>
</dbReference>
<comment type="caution">
    <text evidence="2">The sequence shown here is derived from an EMBL/GenBank/DDBJ whole genome shotgun (WGS) entry which is preliminary data.</text>
</comment>
<accession>A0A840AF71</accession>
<evidence type="ECO:0000313" key="3">
    <source>
        <dbReference type="Proteomes" id="UP000553193"/>
    </source>
</evidence>
<proteinExistence type="predicted"/>
<evidence type="ECO:0000256" key="1">
    <source>
        <dbReference type="ARBA" id="ARBA00023239"/>
    </source>
</evidence>
<dbReference type="PANTHER" id="PTHR30272">
    <property type="entry name" value="3-HYDROXYACYL-[ACYL-CARRIER-PROTEIN] DEHYDRATASE"/>
    <property type="match status" value="1"/>
</dbReference>